<comment type="caution">
    <text evidence="2">The sequence shown here is derived from an EMBL/GenBank/DDBJ whole genome shotgun (WGS) entry which is preliminary data.</text>
</comment>
<dbReference type="EMBL" id="JABWUV010000008">
    <property type="protein sequence ID" value="KAF6336791.1"/>
    <property type="molecule type" value="Genomic_DNA"/>
</dbReference>
<feature type="compositionally biased region" description="Basic and acidic residues" evidence="1">
    <location>
        <begin position="13"/>
        <end position="24"/>
    </location>
</feature>
<reference evidence="2 3" key="1">
    <citation type="journal article" date="2020" name="Nature">
        <title>Six reference-quality genomes reveal evolution of bat adaptations.</title>
        <authorList>
            <person name="Jebb D."/>
            <person name="Huang Z."/>
            <person name="Pippel M."/>
            <person name="Hughes G.M."/>
            <person name="Lavrichenko K."/>
            <person name="Devanna P."/>
            <person name="Winkler S."/>
            <person name="Jermiin L.S."/>
            <person name="Skirmuntt E.C."/>
            <person name="Katzourakis A."/>
            <person name="Burkitt-Gray L."/>
            <person name="Ray D.A."/>
            <person name="Sullivan K.A.M."/>
            <person name="Roscito J.G."/>
            <person name="Kirilenko B.M."/>
            <person name="Davalos L.M."/>
            <person name="Corthals A.P."/>
            <person name="Power M.L."/>
            <person name="Jones G."/>
            <person name="Ransome R.D."/>
            <person name="Dechmann D.K.N."/>
            <person name="Locatelli A.G."/>
            <person name="Puechmaille S.J."/>
            <person name="Fedrigo O."/>
            <person name="Jarvis E.D."/>
            <person name="Hiller M."/>
            <person name="Vernes S.C."/>
            <person name="Myers E.W."/>
            <person name="Teeling E.C."/>
        </authorList>
    </citation>
    <scope>NUCLEOTIDE SEQUENCE [LARGE SCALE GENOMIC DNA]</scope>
    <source>
        <strain evidence="2">MMyoMyo1</strain>
        <tissue evidence="2">Flight muscle</tissue>
    </source>
</reference>
<evidence type="ECO:0000313" key="2">
    <source>
        <dbReference type="EMBL" id="KAF6336791.1"/>
    </source>
</evidence>
<dbReference type="Proteomes" id="UP000527355">
    <property type="component" value="Unassembled WGS sequence"/>
</dbReference>
<evidence type="ECO:0000313" key="3">
    <source>
        <dbReference type="Proteomes" id="UP000527355"/>
    </source>
</evidence>
<feature type="compositionally biased region" description="Polar residues" evidence="1">
    <location>
        <begin position="43"/>
        <end position="56"/>
    </location>
</feature>
<keyword evidence="3" id="KW-1185">Reference proteome</keyword>
<proteinExistence type="predicted"/>
<name>A0A7J7WHJ2_MYOMY</name>
<sequence>METESLPIPPQPQHRDLGPCRLEGEFPAQGLRSGPCSGRHETYPSSHRSSGFSHPLSQGKDKGHAAVSCCRMCPEPSVLSVRQISALYTDLSLCPSGISASIGSQRCTQIYPSVLVGSQHPSDLSAVHGFIPLSYGISASIGSQRCTRIHKGPSWPLYHPGGRAVLSP</sequence>
<protein>
    <submittedName>
        <fullName evidence="2">Uncharacterized protein</fullName>
    </submittedName>
</protein>
<gene>
    <name evidence="2" type="ORF">mMyoMyo1_012013</name>
</gene>
<dbReference type="AlphaFoldDB" id="A0A7J7WHJ2"/>
<feature type="region of interest" description="Disordered" evidence="1">
    <location>
        <begin position="1"/>
        <end position="59"/>
    </location>
</feature>
<evidence type="ECO:0000256" key="1">
    <source>
        <dbReference type="SAM" id="MobiDB-lite"/>
    </source>
</evidence>
<organism evidence="2 3">
    <name type="scientific">Myotis myotis</name>
    <name type="common">Greater mouse-eared bat</name>
    <name type="synonym">Vespertilio myotis</name>
    <dbReference type="NCBI Taxonomy" id="51298"/>
    <lineage>
        <taxon>Eukaryota</taxon>
        <taxon>Metazoa</taxon>
        <taxon>Chordata</taxon>
        <taxon>Craniata</taxon>
        <taxon>Vertebrata</taxon>
        <taxon>Euteleostomi</taxon>
        <taxon>Mammalia</taxon>
        <taxon>Eutheria</taxon>
        <taxon>Laurasiatheria</taxon>
        <taxon>Chiroptera</taxon>
        <taxon>Yangochiroptera</taxon>
        <taxon>Vespertilionidae</taxon>
        <taxon>Myotis</taxon>
    </lineage>
</organism>
<accession>A0A7J7WHJ2</accession>